<name>A0A061QS16_9CHLO</name>
<feature type="region of interest" description="Disordered" evidence="1">
    <location>
        <begin position="220"/>
        <end position="283"/>
    </location>
</feature>
<dbReference type="SUPFAM" id="SSF140990">
    <property type="entry name" value="FtsH protease domain-like"/>
    <property type="match status" value="1"/>
</dbReference>
<evidence type="ECO:0000256" key="1">
    <source>
        <dbReference type="SAM" id="MobiDB-lite"/>
    </source>
</evidence>
<dbReference type="GO" id="GO:0005524">
    <property type="term" value="F:ATP binding"/>
    <property type="evidence" value="ECO:0007669"/>
    <property type="project" value="InterPro"/>
</dbReference>
<dbReference type="InterPro" id="IPR037219">
    <property type="entry name" value="Peptidase_M41-like"/>
</dbReference>
<proteinExistence type="predicted"/>
<accession>A0A061QS16</accession>
<dbReference type="AlphaFoldDB" id="A0A061QS16"/>
<feature type="compositionally biased region" description="Basic and acidic residues" evidence="1">
    <location>
        <begin position="147"/>
        <end position="158"/>
    </location>
</feature>
<protein>
    <submittedName>
        <fullName evidence="2">FtsH-like AAA+ protein</fullName>
    </submittedName>
</protein>
<dbReference type="GO" id="GO:0004176">
    <property type="term" value="F:ATP-dependent peptidase activity"/>
    <property type="evidence" value="ECO:0007669"/>
    <property type="project" value="InterPro"/>
</dbReference>
<organism evidence="2">
    <name type="scientific">Tetraselmis sp. GSL018</name>
    <dbReference type="NCBI Taxonomy" id="582737"/>
    <lineage>
        <taxon>Eukaryota</taxon>
        <taxon>Viridiplantae</taxon>
        <taxon>Chlorophyta</taxon>
        <taxon>core chlorophytes</taxon>
        <taxon>Chlorodendrophyceae</taxon>
        <taxon>Chlorodendrales</taxon>
        <taxon>Chlorodendraceae</taxon>
        <taxon>Tetraselmis</taxon>
    </lineage>
</organism>
<dbReference type="GO" id="GO:0004222">
    <property type="term" value="F:metalloendopeptidase activity"/>
    <property type="evidence" value="ECO:0007669"/>
    <property type="project" value="InterPro"/>
</dbReference>
<sequence>YDFIKGLLIPLYAGRATEEVLYGKMGVTLATVKEVAAAGDIAHWLVKNSFLHPKFSDHAMHYSLVMGDDKDPVTQNMATAFEGIILDIQKEAYAKAKQMVRERLPVIRQVAAKLCDLESATVSGTEVVDMIKATPVAEVEREPEEAELAHPDGAREGAAEDNSVGRSGEVSFRDGMGLAAFRADGSVSSEAESLKKEMEILPEAVADAISVLLGNKDSESLPGFPQADNGRMSWNGSGPPDGNDDIRMATTTRAGSRCSSMPSTLPRPSQKPRRSLRWRLTLT</sequence>
<feature type="compositionally biased region" description="Polar residues" evidence="1">
    <location>
        <begin position="249"/>
        <end position="267"/>
    </location>
</feature>
<feature type="region of interest" description="Disordered" evidence="1">
    <location>
        <begin position="139"/>
        <end position="169"/>
    </location>
</feature>
<dbReference type="Gene3D" id="1.20.58.760">
    <property type="entry name" value="Peptidase M41"/>
    <property type="match status" value="1"/>
</dbReference>
<dbReference type="GO" id="GO:0006508">
    <property type="term" value="P:proteolysis"/>
    <property type="evidence" value="ECO:0007669"/>
    <property type="project" value="InterPro"/>
</dbReference>
<gene>
    <name evidence="2" type="ORF">TSPGSL018_26732</name>
</gene>
<dbReference type="EMBL" id="GBEZ01025880">
    <property type="protein sequence ID" value="JAC61259.1"/>
    <property type="molecule type" value="Transcribed_RNA"/>
</dbReference>
<evidence type="ECO:0000313" key="2">
    <source>
        <dbReference type="EMBL" id="JAC61259.1"/>
    </source>
</evidence>
<reference evidence="2" key="1">
    <citation type="submission" date="2014-05" db="EMBL/GenBank/DDBJ databases">
        <title>The transcriptome of the halophilic microalga Tetraselmis sp. GSL018 isolated from the Great Salt Lake, Utah.</title>
        <authorList>
            <person name="Jinkerson R.E."/>
            <person name="D'Adamo S."/>
            <person name="Posewitz M.C."/>
        </authorList>
    </citation>
    <scope>NUCLEOTIDE SEQUENCE</scope>
    <source>
        <strain evidence="2">GSL018</strain>
    </source>
</reference>
<feature type="non-terminal residue" evidence="2">
    <location>
        <position position="283"/>
    </location>
</feature>
<feature type="non-terminal residue" evidence="2">
    <location>
        <position position="1"/>
    </location>
</feature>